<dbReference type="SMR" id="A0A5J4YQD5"/>
<keyword evidence="2 6" id="KW-0143">Chaperone</keyword>
<dbReference type="Proteomes" id="UP000324585">
    <property type="component" value="Unassembled WGS sequence"/>
</dbReference>
<evidence type="ECO:0000256" key="3">
    <source>
        <dbReference type="ARBA" id="ARBA00031971"/>
    </source>
</evidence>
<dbReference type="PANTHER" id="PTHR10772:SF58">
    <property type="entry name" value="CO-CHAPERONIN GROES"/>
    <property type="match status" value="1"/>
</dbReference>
<dbReference type="GO" id="GO:0051082">
    <property type="term" value="F:unfolded protein binding"/>
    <property type="evidence" value="ECO:0007669"/>
    <property type="project" value="TreeGrafter"/>
</dbReference>
<dbReference type="GO" id="GO:0044183">
    <property type="term" value="F:protein folding chaperone"/>
    <property type="evidence" value="ECO:0007669"/>
    <property type="project" value="InterPro"/>
</dbReference>
<name>A0A5J4YQD5_PORPP</name>
<dbReference type="Gene3D" id="2.30.33.40">
    <property type="entry name" value="GroES chaperonin"/>
    <property type="match status" value="1"/>
</dbReference>
<dbReference type="GO" id="GO:0046872">
    <property type="term" value="F:metal ion binding"/>
    <property type="evidence" value="ECO:0007669"/>
    <property type="project" value="TreeGrafter"/>
</dbReference>
<evidence type="ECO:0000256" key="4">
    <source>
        <dbReference type="ARBA" id="ARBA00073031"/>
    </source>
</evidence>
<dbReference type="SUPFAM" id="SSF50129">
    <property type="entry name" value="GroES-like"/>
    <property type="match status" value="1"/>
</dbReference>
<evidence type="ECO:0000256" key="2">
    <source>
        <dbReference type="ARBA" id="ARBA00023186"/>
    </source>
</evidence>
<accession>A0A5J4YQD5</accession>
<comment type="similarity">
    <text evidence="1 6">Belongs to the GroES chaperonin family.</text>
</comment>
<dbReference type="OrthoDB" id="184876at2759"/>
<dbReference type="InterPro" id="IPR011032">
    <property type="entry name" value="GroES-like_sf"/>
</dbReference>
<reference evidence="8" key="1">
    <citation type="journal article" date="2019" name="Nat. Commun.">
        <title>Expansion of phycobilisome linker gene families in mesophilic red algae.</title>
        <authorList>
            <person name="Lee J."/>
            <person name="Kim D."/>
            <person name="Bhattacharya D."/>
            <person name="Yoon H.S."/>
        </authorList>
    </citation>
    <scope>NUCLEOTIDE SEQUENCE [LARGE SCALE GENOMIC DNA]</scope>
    <source>
        <strain evidence="8">CCMP 1328</strain>
    </source>
</reference>
<evidence type="ECO:0000256" key="1">
    <source>
        <dbReference type="ARBA" id="ARBA00006975"/>
    </source>
</evidence>
<dbReference type="InterPro" id="IPR037124">
    <property type="entry name" value="Chaperonin_GroES_sf"/>
</dbReference>
<sequence length="147" mass="15732">MAGWNSSAAFAPHAVTRSTPCAERLGSAAVCPHNRSAWRSSPVLRSRSAVHMTAPQATQDKVVLKKLVAETQSSSGLVLSENAQNLEKFGEVVSIGAGKFIGDGSHMTFGIEVGDVVLYDSYTIEQVKVDNVQYTIIPISDIRAKLT</sequence>
<protein>
    <recommendedName>
        <fullName evidence="4">20 kDa chaperonin, chloroplastic</fullName>
    </recommendedName>
    <alternativeName>
        <fullName evidence="3">Chaperonin 10</fullName>
    </alternativeName>
    <alternativeName>
        <fullName evidence="5">Protein Cpn21</fullName>
    </alternativeName>
</protein>
<dbReference type="GO" id="GO:0005524">
    <property type="term" value="F:ATP binding"/>
    <property type="evidence" value="ECO:0007669"/>
    <property type="project" value="InterPro"/>
</dbReference>
<keyword evidence="8" id="KW-1185">Reference proteome</keyword>
<dbReference type="GO" id="GO:0051087">
    <property type="term" value="F:protein-folding chaperone binding"/>
    <property type="evidence" value="ECO:0007669"/>
    <property type="project" value="TreeGrafter"/>
</dbReference>
<dbReference type="EMBL" id="VRMN01000008">
    <property type="protein sequence ID" value="KAA8493012.1"/>
    <property type="molecule type" value="Genomic_DNA"/>
</dbReference>
<dbReference type="PANTHER" id="PTHR10772">
    <property type="entry name" value="10 KDA HEAT SHOCK PROTEIN"/>
    <property type="match status" value="1"/>
</dbReference>
<dbReference type="AlphaFoldDB" id="A0A5J4YQD5"/>
<dbReference type="InterPro" id="IPR020818">
    <property type="entry name" value="Chaperonin_GroES"/>
</dbReference>
<dbReference type="CDD" id="cd00320">
    <property type="entry name" value="cpn10"/>
    <property type="match status" value="1"/>
</dbReference>
<comment type="caution">
    <text evidence="7">The sequence shown here is derived from an EMBL/GenBank/DDBJ whole genome shotgun (WGS) entry which is preliminary data.</text>
</comment>
<dbReference type="Pfam" id="PF00166">
    <property type="entry name" value="Cpn10"/>
    <property type="match status" value="1"/>
</dbReference>
<dbReference type="SMART" id="SM00883">
    <property type="entry name" value="Cpn10"/>
    <property type="match status" value="1"/>
</dbReference>
<proteinExistence type="inferred from homology"/>
<dbReference type="FunFam" id="2.30.33.40:FF:000001">
    <property type="entry name" value="10 kDa chaperonin"/>
    <property type="match status" value="1"/>
</dbReference>
<evidence type="ECO:0000256" key="5">
    <source>
        <dbReference type="ARBA" id="ARBA00079398"/>
    </source>
</evidence>
<dbReference type="PRINTS" id="PR00297">
    <property type="entry name" value="CHAPERONIN10"/>
</dbReference>
<evidence type="ECO:0000256" key="6">
    <source>
        <dbReference type="RuleBase" id="RU003479"/>
    </source>
</evidence>
<gene>
    <name evidence="7" type="ORF">FVE85_9284</name>
</gene>
<evidence type="ECO:0000313" key="8">
    <source>
        <dbReference type="Proteomes" id="UP000324585"/>
    </source>
</evidence>
<organism evidence="7 8">
    <name type="scientific">Porphyridium purpureum</name>
    <name type="common">Red alga</name>
    <name type="synonym">Porphyridium cruentum</name>
    <dbReference type="NCBI Taxonomy" id="35688"/>
    <lineage>
        <taxon>Eukaryota</taxon>
        <taxon>Rhodophyta</taxon>
        <taxon>Bangiophyceae</taxon>
        <taxon>Porphyridiales</taxon>
        <taxon>Porphyridiaceae</taxon>
        <taxon>Porphyridium</taxon>
    </lineage>
</organism>
<evidence type="ECO:0000313" key="7">
    <source>
        <dbReference type="EMBL" id="KAA8493012.1"/>
    </source>
</evidence>